<feature type="chain" id="PRO_5008270393" evidence="1">
    <location>
        <begin position="21"/>
        <end position="126"/>
    </location>
</feature>
<sequence>PTATIPAATVTLTLLLPVGLHNTSKPSNNKAFLSVNLRPLLATFFNVSSVQTLSIYNHQQLKEMFDSLVFSSAACLLALLCIRKPLSFFGRLATDCINSICSGLNKPCTCSRVSLSSVLAVRLCKT</sequence>
<protein>
    <submittedName>
        <fullName evidence="2">Uncharacterized protein</fullName>
    </submittedName>
</protein>
<reference evidence="2 3" key="1">
    <citation type="submission" date="2015-09" db="EMBL/GenBank/DDBJ databases">
        <title>Trachymyrmex cornetzi WGS genome.</title>
        <authorList>
            <person name="Nygaard S."/>
            <person name="Hu H."/>
            <person name="Boomsma J."/>
            <person name="Zhang G."/>
        </authorList>
    </citation>
    <scope>NUCLEOTIDE SEQUENCE [LARGE SCALE GENOMIC DNA]</scope>
    <source>
        <strain evidence="2">Tcor2-1</strain>
        <tissue evidence="2">Whole body</tissue>
    </source>
</reference>
<organism evidence="2 3">
    <name type="scientific">Trachymyrmex cornetzi</name>
    <dbReference type="NCBI Taxonomy" id="471704"/>
    <lineage>
        <taxon>Eukaryota</taxon>
        <taxon>Metazoa</taxon>
        <taxon>Ecdysozoa</taxon>
        <taxon>Arthropoda</taxon>
        <taxon>Hexapoda</taxon>
        <taxon>Insecta</taxon>
        <taxon>Pterygota</taxon>
        <taxon>Neoptera</taxon>
        <taxon>Endopterygota</taxon>
        <taxon>Hymenoptera</taxon>
        <taxon>Apocrita</taxon>
        <taxon>Aculeata</taxon>
        <taxon>Formicoidea</taxon>
        <taxon>Formicidae</taxon>
        <taxon>Myrmicinae</taxon>
        <taxon>Trachymyrmex</taxon>
    </lineage>
</organism>
<keyword evidence="3" id="KW-1185">Reference proteome</keyword>
<evidence type="ECO:0000313" key="2">
    <source>
        <dbReference type="EMBL" id="KYN10594.1"/>
    </source>
</evidence>
<dbReference type="Proteomes" id="UP000078492">
    <property type="component" value="Unassembled WGS sequence"/>
</dbReference>
<evidence type="ECO:0000313" key="3">
    <source>
        <dbReference type="Proteomes" id="UP000078492"/>
    </source>
</evidence>
<dbReference type="AlphaFoldDB" id="A0A195DDU5"/>
<feature type="signal peptide" evidence="1">
    <location>
        <begin position="1"/>
        <end position="20"/>
    </location>
</feature>
<feature type="non-terminal residue" evidence="2">
    <location>
        <position position="1"/>
    </location>
</feature>
<dbReference type="EMBL" id="KQ980989">
    <property type="protein sequence ID" value="KYN10594.1"/>
    <property type="molecule type" value="Genomic_DNA"/>
</dbReference>
<name>A0A195DDU5_9HYME</name>
<accession>A0A195DDU5</accession>
<proteinExistence type="predicted"/>
<evidence type="ECO:0000256" key="1">
    <source>
        <dbReference type="SAM" id="SignalP"/>
    </source>
</evidence>
<gene>
    <name evidence="2" type="ORF">ALC57_17199</name>
</gene>
<keyword evidence="1" id="KW-0732">Signal</keyword>